<sequence length="182" mass="21420">MAKENYTKYVLLGLITTNCRSGYAIKQIIDNSISHFWKISYGQIYPNLKKLVDDGLAVVEDTSQEGKPDKKEYFITDAGREELQRWLQQPIEEIPTVKNELLLKLYFSRHQPTEIAIEQVRFYQVELASRLKTYEQIERVIQNTGEGTEDAMYWLITLDYGLRTTRAMVEWCEDTIKKLREK</sequence>
<dbReference type="InterPro" id="IPR018309">
    <property type="entry name" value="Tscrpt_reg_PadR_C"/>
</dbReference>
<dbReference type="Gene3D" id="6.10.140.190">
    <property type="match status" value="1"/>
</dbReference>
<name>A0ABP3FRF5_9BACI</name>
<gene>
    <name evidence="3" type="ORF">GCM10008967_13130</name>
</gene>
<evidence type="ECO:0000259" key="2">
    <source>
        <dbReference type="Pfam" id="PF10400"/>
    </source>
</evidence>
<dbReference type="PANTHER" id="PTHR43252:SF6">
    <property type="entry name" value="NEGATIVE TRANSCRIPTION REGULATOR PADR"/>
    <property type="match status" value="1"/>
</dbReference>
<dbReference type="SUPFAM" id="SSF46785">
    <property type="entry name" value="Winged helix' DNA-binding domain"/>
    <property type="match status" value="1"/>
</dbReference>
<keyword evidence="4" id="KW-1185">Reference proteome</keyword>
<dbReference type="Gene3D" id="1.10.10.10">
    <property type="entry name" value="Winged helix-like DNA-binding domain superfamily/Winged helix DNA-binding domain"/>
    <property type="match status" value="1"/>
</dbReference>
<dbReference type="InterPro" id="IPR005149">
    <property type="entry name" value="Tscrpt_reg_PadR_N"/>
</dbReference>
<evidence type="ECO:0000259" key="1">
    <source>
        <dbReference type="Pfam" id="PF03551"/>
    </source>
</evidence>
<dbReference type="Pfam" id="PF10400">
    <property type="entry name" value="Vir_act_alpha_C"/>
    <property type="match status" value="1"/>
</dbReference>
<feature type="domain" description="Transcription regulator PadR C-terminal" evidence="2">
    <location>
        <begin position="97"/>
        <end position="180"/>
    </location>
</feature>
<dbReference type="InterPro" id="IPR036388">
    <property type="entry name" value="WH-like_DNA-bd_sf"/>
</dbReference>
<dbReference type="InterPro" id="IPR036390">
    <property type="entry name" value="WH_DNA-bd_sf"/>
</dbReference>
<feature type="domain" description="Transcription regulator PadR N-terminal" evidence="1">
    <location>
        <begin position="11"/>
        <end position="85"/>
    </location>
</feature>
<accession>A0ABP3FRF5</accession>
<comment type="caution">
    <text evidence="3">The sequence shown here is derived from an EMBL/GenBank/DDBJ whole genome shotgun (WGS) entry which is preliminary data.</text>
</comment>
<reference evidence="4" key="1">
    <citation type="journal article" date="2019" name="Int. J. Syst. Evol. Microbiol.">
        <title>The Global Catalogue of Microorganisms (GCM) 10K type strain sequencing project: providing services to taxonomists for standard genome sequencing and annotation.</title>
        <authorList>
            <consortium name="The Broad Institute Genomics Platform"/>
            <consortium name="The Broad Institute Genome Sequencing Center for Infectious Disease"/>
            <person name="Wu L."/>
            <person name="Ma J."/>
        </authorList>
    </citation>
    <scope>NUCLEOTIDE SEQUENCE [LARGE SCALE GENOMIC DNA]</scope>
    <source>
        <strain evidence="4">JCM 9731</strain>
    </source>
</reference>
<dbReference type="Proteomes" id="UP001500782">
    <property type="component" value="Unassembled WGS sequence"/>
</dbReference>
<dbReference type="EMBL" id="BAAADJ010000014">
    <property type="protein sequence ID" value="GAA0323963.1"/>
    <property type="molecule type" value="Genomic_DNA"/>
</dbReference>
<dbReference type="PANTHER" id="PTHR43252">
    <property type="entry name" value="TRANSCRIPTIONAL REGULATOR YQJI"/>
    <property type="match status" value="1"/>
</dbReference>
<evidence type="ECO:0000313" key="4">
    <source>
        <dbReference type="Proteomes" id="UP001500782"/>
    </source>
</evidence>
<protein>
    <submittedName>
        <fullName evidence="3">PadR family transcriptional regulator</fullName>
    </submittedName>
</protein>
<dbReference type="RefSeq" id="WP_343797482.1">
    <property type="nucleotide sequence ID" value="NZ_BAAADJ010000014.1"/>
</dbReference>
<organism evidence="3 4">
    <name type="scientific">Bacillus carboniphilus</name>
    <dbReference type="NCBI Taxonomy" id="86663"/>
    <lineage>
        <taxon>Bacteria</taxon>
        <taxon>Bacillati</taxon>
        <taxon>Bacillota</taxon>
        <taxon>Bacilli</taxon>
        <taxon>Bacillales</taxon>
        <taxon>Bacillaceae</taxon>
        <taxon>Bacillus</taxon>
    </lineage>
</organism>
<evidence type="ECO:0000313" key="3">
    <source>
        <dbReference type="EMBL" id="GAA0323963.1"/>
    </source>
</evidence>
<dbReference type="Pfam" id="PF03551">
    <property type="entry name" value="PadR"/>
    <property type="match status" value="1"/>
</dbReference>
<proteinExistence type="predicted"/>